<name>A0A843AGA2_METAZ</name>
<dbReference type="AlphaFoldDB" id="A0A843AGA2"/>
<keyword evidence="1" id="KW-0175">Coiled coil</keyword>
<dbReference type="EMBL" id="JADIIN010000017">
    <property type="protein sequence ID" value="MBF4468126.1"/>
    <property type="molecule type" value="Genomic_DNA"/>
</dbReference>
<evidence type="ECO:0000313" key="3">
    <source>
        <dbReference type="Proteomes" id="UP000658733"/>
    </source>
</evidence>
<sequence>MKIRNVNVIKSEIKDVDAILININKSLAKKPDNFGLSLNLKTLQQRKKELSDELAHAYDNINISVMEMHFTGDDVGYGEMPIAKLGKILSNTQPMLSAFSVETEIKKNASIPDDILDSTEMLSSVVSASSVNILLRNNYIDYMEKNNEDIPIKKAFKNLEEVIKCGDDYNKLHERVEAMNDKAVINYRNFVNALKETEISVEFSDPLKKVSSKKKSFKINSKKASKIFKVITKATEKKENITVIGKLLGSDIDSKKIKIECKDKNKNISIDFEENLEDKVAEIKVKSIVSVEFLFTKKISELESKINRKRELISIEKIE</sequence>
<comment type="caution">
    <text evidence="2">The sequence shown here is derived from an EMBL/GenBank/DDBJ whole genome shotgun (WGS) entry which is preliminary data.</text>
</comment>
<reference evidence="2" key="1">
    <citation type="submission" date="2020-10" db="EMBL/GenBank/DDBJ databases">
        <title>Dehalococcoides mccartyi of a TCE/Cr reducing biochatode.</title>
        <authorList>
            <person name="Matturro B."/>
        </authorList>
    </citation>
    <scope>NUCLEOTIDE SEQUENCE</scope>
    <source>
        <strain evidence="2">Bin4</strain>
    </source>
</reference>
<gene>
    <name evidence="2" type="ORF">ISP01_01845</name>
</gene>
<dbReference type="Proteomes" id="UP000658733">
    <property type="component" value="Unassembled WGS sequence"/>
</dbReference>
<accession>A0A843AGA2</accession>
<dbReference type="RefSeq" id="WP_278521851.1">
    <property type="nucleotide sequence ID" value="NZ_JADIIN010000017.1"/>
</dbReference>
<protein>
    <submittedName>
        <fullName evidence="2">Uncharacterized protein</fullName>
    </submittedName>
</protein>
<organism evidence="2 3">
    <name type="scientific">Methanobrevibacter arboriphilus</name>
    <dbReference type="NCBI Taxonomy" id="39441"/>
    <lineage>
        <taxon>Archaea</taxon>
        <taxon>Methanobacteriati</taxon>
        <taxon>Methanobacteriota</taxon>
        <taxon>Methanomada group</taxon>
        <taxon>Methanobacteria</taxon>
        <taxon>Methanobacteriales</taxon>
        <taxon>Methanobacteriaceae</taxon>
        <taxon>Methanobrevibacter</taxon>
    </lineage>
</organism>
<proteinExistence type="predicted"/>
<feature type="coiled-coil region" evidence="1">
    <location>
        <begin position="33"/>
        <end position="60"/>
    </location>
</feature>
<evidence type="ECO:0000313" key="2">
    <source>
        <dbReference type="EMBL" id="MBF4468126.1"/>
    </source>
</evidence>
<evidence type="ECO:0000256" key="1">
    <source>
        <dbReference type="SAM" id="Coils"/>
    </source>
</evidence>